<dbReference type="PANTHER" id="PTHR43135:SF3">
    <property type="entry name" value="ALPHA-D-RIBOSE 1-METHYLPHOSPHONATE 5-TRIPHOSPHATE DIPHOSPHATASE"/>
    <property type="match status" value="1"/>
</dbReference>
<dbReference type="Pfam" id="PF01979">
    <property type="entry name" value="Amidohydro_1"/>
    <property type="match status" value="1"/>
</dbReference>
<organism evidence="2 3">
    <name type="scientific">Flavobacterium jejuense</name>
    <dbReference type="NCBI Taxonomy" id="1544455"/>
    <lineage>
        <taxon>Bacteria</taxon>
        <taxon>Pseudomonadati</taxon>
        <taxon>Bacteroidota</taxon>
        <taxon>Flavobacteriia</taxon>
        <taxon>Flavobacteriales</taxon>
        <taxon>Flavobacteriaceae</taxon>
        <taxon>Flavobacterium</taxon>
    </lineage>
</organism>
<dbReference type="PANTHER" id="PTHR43135">
    <property type="entry name" value="ALPHA-D-RIBOSE 1-METHYLPHOSPHONATE 5-TRIPHOSPHATE DIPHOSPHATASE"/>
    <property type="match status" value="1"/>
</dbReference>
<dbReference type="Gene3D" id="3.20.20.140">
    <property type="entry name" value="Metal-dependent hydrolases"/>
    <property type="match status" value="1"/>
</dbReference>
<name>A0ABX0ITJ2_9FLAO</name>
<dbReference type="InterPro" id="IPR057744">
    <property type="entry name" value="OTAase-like"/>
</dbReference>
<comment type="caution">
    <text evidence="2">The sequence shown here is derived from an EMBL/GenBank/DDBJ whole genome shotgun (WGS) entry which is preliminary data.</text>
</comment>
<gene>
    <name evidence="2" type="ORF">FIA58_016085</name>
</gene>
<dbReference type="InterPro" id="IPR051781">
    <property type="entry name" value="Metallo-dep_Hydrolase"/>
</dbReference>
<dbReference type="CDD" id="cd01299">
    <property type="entry name" value="Met_dep_hydrolase_A"/>
    <property type="match status" value="1"/>
</dbReference>
<dbReference type="SUPFAM" id="SSF51338">
    <property type="entry name" value="Composite domain of metallo-dependent hydrolases"/>
    <property type="match status" value="2"/>
</dbReference>
<keyword evidence="3" id="KW-1185">Reference proteome</keyword>
<dbReference type="Gene3D" id="2.30.40.10">
    <property type="entry name" value="Urease, subunit C, domain 1"/>
    <property type="match status" value="1"/>
</dbReference>
<evidence type="ECO:0000313" key="3">
    <source>
        <dbReference type="Proteomes" id="UP000817854"/>
    </source>
</evidence>
<reference evidence="3" key="1">
    <citation type="submission" date="2019-05" db="EMBL/GenBank/DDBJ databases">
        <title>Flavobacterium profundi sp. nov., isolated from a deep-sea seamount.</title>
        <authorList>
            <person name="Zhang D.-C."/>
        </authorList>
    </citation>
    <scope>NUCLEOTIDE SEQUENCE [LARGE SCALE GENOMIC DNA]</scope>
    <source>
        <strain evidence="3">EC11</strain>
    </source>
</reference>
<dbReference type="EMBL" id="VEVQ02000012">
    <property type="protein sequence ID" value="NHN27202.1"/>
    <property type="molecule type" value="Genomic_DNA"/>
</dbReference>
<reference evidence="2 3" key="3">
    <citation type="submission" date="2020-02" db="EMBL/GenBank/DDBJ databases">
        <title>Flavobacterium profundi sp. nov., isolated from a deep-sea seamount.</title>
        <authorList>
            <person name="Zhang D.-C."/>
        </authorList>
    </citation>
    <scope>NUCLEOTIDE SEQUENCE [LARGE SCALE GENOMIC DNA]</scope>
    <source>
        <strain evidence="2 3">EC11</strain>
    </source>
</reference>
<evidence type="ECO:0000313" key="2">
    <source>
        <dbReference type="EMBL" id="NHN27202.1"/>
    </source>
</evidence>
<dbReference type="Proteomes" id="UP000817854">
    <property type="component" value="Unassembled WGS sequence"/>
</dbReference>
<accession>A0ABX0ITJ2</accession>
<dbReference type="InterPro" id="IPR011059">
    <property type="entry name" value="Metal-dep_hydrolase_composite"/>
</dbReference>
<feature type="domain" description="Amidohydrolase-related" evidence="1">
    <location>
        <begin position="73"/>
        <end position="422"/>
    </location>
</feature>
<protein>
    <submittedName>
        <fullName evidence="2">Amidohydrolase family protein</fullName>
    </submittedName>
</protein>
<evidence type="ECO:0000259" key="1">
    <source>
        <dbReference type="Pfam" id="PF01979"/>
    </source>
</evidence>
<dbReference type="SUPFAM" id="SSF51556">
    <property type="entry name" value="Metallo-dependent hydrolases"/>
    <property type="match status" value="1"/>
</dbReference>
<dbReference type="InterPro" id="IPR006680">
    <property type="entry name" value="Amidohydro-rel"/>
</dbReference>
<dbReference type="InterPro" id="IPR032466">
    <property type="entry name" value="Metal_Hydrolase"/>
</dbReference>
<sequence>MKKIISIVWLFLATILFAQNKTIIQCGKFVDVKNNKILNNMTIVVIDDKIENITDKKVAIGRNDTFYDLSAKTVMPGLIDMYVHLEHETNAKQYLEEFTMNEADIAYRSIGYAEKTLMAGFTTVRDLGGTNVNISLRRAIEAGLVNGPRVFTAGKTIASTGGHADPTNGYRSDLMGNPGPESGVANGADECVKAVRQRYKEGSDLIKITASGGVLSVAKSGENSQFTIEEIQAIVKTANDYGFKVAAHCHGEEAMRRAVIGGVHSIEHGTYMSEDVMQLMKEYGTYLVPTVTAGKAVGQFAKIPNYYPDIVVPKALAIGPKIQNTFERAYKYGVKIAFGTDAGVFAHGDNWKEFIYMNEVGMPFMEILKTATINAADLLGQSESIGTLEKGKFADIIAVDGDPIKDVVVMGEVTFVMKAGKVFKNK</sequence>
<dbReference type="RefSeq" id="WP_140963674.1">
    <property type="nucleotide sequence ID" value="NZ_VEVQ02000012.1"/>
</dbReference>
<proteinExistence type="predicted"/>
<reference evidence="2 3" key="2">
    <citation type="submission" date="2019-05" db="EMBL/GenBank/DDBJ databases">
        <authorList>
            <person name="Lianzixin W."/>
        </authorList>
    </citation>
    <scope>NUCLEOTIDE SEQUENCE [LARGE SCALE GENOMIC DNA]</scope>
    <source>
        <strain evidence="2 3">EC11</strain>
    </source>
</reference>